<dbReference type="EMBL" id="SRYJ01000022">
    <property type="protein sequence ID" value="TGY70050.1"/>
    <property type="molecule type" value="Genomic_DNA"/>
</dbReference>
<dbReference type="PROSITE" id="PS51257">
    <property type="entry name" value="PROKAR_LIPOPROTEIN"/>
    <property type="match status" value="1"/>
</dbReference>
<evidence type="ECO:0000259" key="7">
    <source>
        <dbReference type="Pfam" id="PF14322"/>
    </source>
</evidence>
<feature type="domain" description="RagB/SusD" evidence="6">
    <location>
        <begin position="343"/>
        <end position="486"/>
    </location>
</feature>
<dbReference type="SUPFAM" id="SSF48452">
    <property type="entry name" value="TPR-like"/>
    <property type="match status" value="1"/>
</dbReference>
<proteinExistence type="inferred from homology"/>
<name>A0A4S2FM09_9BACT</name>
<evidence type="ECO:0000313" key="8">
    <source>
        <dbReference type="EMBL" id="TGY70050.1"/>
    </source>
</evidence>
<dbReference type="Proteomes" id="UP000310760">
    <property type="component" value="Unassembled WGS sequence"/>
</dbReference>
<organism evidence="8 9">
    <name type="scientific">Phocaeicola sartorii</name>
    <dbReference type="NCBI Taxonomy" id="671267"/>
    <lineage>
        <taxon>Bacteria</taxon>
        <taxon>Pseudomonadati</taxon>
        <taxon>Bacteroidota</taxon>
        <taxon>Bacteroidia</taxon>
        <taxon>Bacteroidales</taxon>
        <taxon>Bacteroidaceae</taxon>
        <taxon>Phocaeicola</taxon>
    </lineage>
</organism>
<keyword evidence="4" id="KW-0472">Membrane</keyword>
<evidence type="ECO:0000256" key="3">
    <source>
        <dbReference type="ARBA" id="ARBA00022729"/>
    </source>
</evidence>
<evidence type="ECO:0000256" key="5">
    <source>
        <dbReference type="ARBA" id="ARBA00023237"/>
    </source>
</evidence>
<dbReference type="Pfam" id="PF14322">
    <property type="entry name" value="SusD-like_3"/>
    <property type="match status" value="1"/>
</dbReference>
<evidence type="ECO:0000313" key="9">
    <source>
        <dbReference type="Proteomes" id="UP000310760"/>
    </source>
</evidence>
<evidence type="ECO:0000256" key="4">
    <source>
        <dbReference type="ARBA" id="ARBA00023136"/>
    </source>
</evidence>
<evidence type="ECO:0000256" key="1">
    <source>
        <dbReference type="ARBA" id="ARBA00004442"/>
    </source>
</evidence>
<protein>
    <submittedName>
        <fullName evidence="8">RagB/SusD family nutrient uptake outer membrane protein</fullName>
    </submittedName>
</protein>
<accession>A0A4S2FM09</accession>
<dbReference type="RefSeq" id="WP_135951659.1">
    <property type="nucleotide sequence ID" value="NZ_CAOOJZ010000004.1"/>
</dbReference>
<reference evidence="8 9" key="1">
    <citation type="submission" date="2019-04" db="EMBL/GenBank/DDBJ databases">
        <title>Microbes associate with the intestines of laboratory mice.</title>
        <authorList>
            <person name="Navarre W."/>
            <person name="Wong E."/>
            <person name="Huang K."/>
            <person name="Tropini C."/>
            <person name="Ng K."/>
            <person name="Yu B."/>
        </authorList>
    </citation>
    <scope>NUCLEOTIDE SEQUENCE [LARGE SCALE GENOMIC DNA]</scope>
    <source>
        <strain evidence="8 9">NM22_B1</strain>
    </source>
</reference>
<evidence type="ECO:0000259" key="6">
    <source>
        <dbReference type="Pfam" id="PF07980"/>
    </source>
</evidence>
<keyword evidence="3" id="KW-0732">Signal</keyword>
<comment type="similarity">
    <text evidence="2">Belongs to the SusD family.</text>
</comment>
<gene>
    <name evidence="8" type="ORF">E5339_10895</name>
</gene>
<evidence type="ECO:0000256" key="2">
    <source>
        <dbReference type="ARBA" id="ARBA00006275"/>
    </source>
</evidence>
<dbReference type="InterPro" id="IPR012944">
    <property type="entry name" value="SusD_RagB_dom"/>
</dbReference>
<keyword evidence="5" id="KW-0998">Cell outer membrane</keyword>
<dbReference type="AlphaFoldDB" id="A0A4S2FM09"/>
<feature type="domain" description="SusD-like N-terminal" evidence="7">
    <location>
        <begin position="22"/>
        <end position="212"/>
    </location>
</feature>
<dbReference type="InterPro" id="IPR011990">
    <property type="entry name" value="TPR-like_helical_dom_sf"/>
</dbReference>
<dbReference type="GO" id="GO:0009279">
    <property type="term" value="C:cell outer membrane"/>
    <property type="evidence" value="ECO:0007669"/>
    <property type="project" value="UniProtKB-SubCell"/>
</dbReference>
<dbReference type="Gene3D" id="1.25.40.390">
    <property type="match status" value="1"/>
</dbReference>
<dbReference type="Pfam" id="PF07980">
    <property type="entry name" value="SusD_RagB"/>
    <property type="match status" value="1"/>
</dbReference>
<sequence length="488" mass="56074">MKKIYFIIALTASISLSSCEDFLNQIPEHELVQENAVIDYNSAKNIVNGMYSNYASSRNTGGYIYGNLHLQAGIYKTGGKSAEAFYNMTYSQSTDESTTYTFNIWDDLYICINAANAAIKGVSDLDVSKFPSEKAKNDLIAEARCFRGFMNLQLMWLFSHWFDNAESPYGILYRDQLSDLSNLMIDRSSVGDSYQYIIDDFEYAEQNLRDYTSAKYMSKQFAQVMHAKLLLVRGWEGDYAKALELVNNVISTAPSIFKMEPNITKLYEDAWDSNEVLFARYLGQGDLTWDLYNYEYTYSKGLYDSEFRDIPNEWIEKDERHDYTFGEAGGGENWQAEIINENVLTKLYHRGAANGPNDKYCTYVFRYAELYLMKAELLARTNPSDIQGALKPLNDMRAQYTTPVMSPITGITTHEQLMDAIFKEYVVTLLMENETPWFASVRFKKDGKTWLEVLKPDVNISTNKYCWPIPYAEIIAHTNKIEQNPGLE</sequence>
<comment type="subcellular location">
    <subcellularLocation>
        <location evidence="1">Cell outer membrane</location>
    </subcellularLocation>
</comment>
<dbReference type="InterPro" id="IPR033985">
    <property type="entry name" value="SusD-like_N"/>
</dbReference>
<comment type="caution">
    <text evidence="8">The sequence shown here is derived from an EMBL/GenBank/DDBJ whole genome shotgun (WGS) entry which is preliminary data.</text>
</comment>